<dbReference type="InterPro" id="IPR015943">
    <property type="entry name" value="WD40/YVTN_repeat-like_dom_sf"/>
</dbReference>
<proteinExistence type="predicted"/>
<dbReference type="SUPFAM" id="SSF69322">
    <property type="entry name" value="Tricorn protease domain 2"/>
    <property type="match status" value="1"/>
</dbReference>
<organism evidence="1 2">
    <name type="scientific">Eptatretus burgeri</name>
    <name type="common">Inshore hagfish</name>
    <dbReference type="NCBI Taxonomy" id="7764"/>
    <lineage>
        <taxon>Eukaryota</taxon>
        <taxon>Metazoa</taxon>
        <taxon>Chordata</taxon>
        <taxon>Craniata</taxon>
        <taxon>Vertebrata</taxon>
        <taxon>Cyclostomata</taxon>
        <taxon>Myxini</taxon>
        <taxon>Myxiniformes</taxon>
        <taxon>Myxinidae</taxon>
        <taxon>Eptatretinae</taxon>
        <taxon>Eptatretus</taxon>
    </lineage>
</organism>
<dbReference type="GO" id="GO:0002088">
    <property type="term" value="P:lens development in camera-type eye"/>
    <property type="evidence" value="ECO:0007669"/>
    <property type="project" value="Ensembl"/>
</dbReference>
<protein>
    <submittedName>
        <fullName evidence="1">WD repeat containing, antisense to TP73</fullName>
    </submittedName>
</protein>
<dbReference type="GO" id="GO:1990811">
    <property type="term" value="C:MWP complex"/>
    <property type="evidence" value="ECO:0007669"/>
    <property type="project" value="TreeGrafter"/>
</dbReference>
<dbReference type="OMA" id="CWHLNGD"/>
<dbReference type="GeneTree" id="ENSGT00390000003623"/>
<dbReference type="Gene3D" id="2.130.10.10">
    <property type="entry name" value="YVTN repeat-like/Quinoprotein amine dehydrogenase"/>
    <property type="match status" value="2"/>
</dbReference>
<dbReference type="InterPro" id="IPR001680">
    <property type="entry name" value="WD40_rpt"/>
</dbReference>
<accession>A0A8C4Q297</accession>
<dbReference type="SMART" id="SM00320">
    <property type="entry name" value="WD40"/>
    <property type="match status" value="3"/>
</dbReference>
<dbReference type="Ensembl" id="ENSEBUT00000009443.1">
    <property type="protein sequence ID" value="ENSEBUP00000008929.1"/>
    <property type="gene ID" value="ENSEBUG00000005763.1"/>
</dbReference>
<reference evidence="1" key="2">
    <citation type="submission" date="2025-09" db="UniProtKB">
        <authorList>
            <consortium name="Ensembl"/>
        </authorList>
    </citation>
    <scope>IDENTIFICATION</scope>
</reference>
<dbReference type="GO" id="GO:0005815">
    <property type="term" value="C:microtubule organizing center"/>
    <property type="evidence" value="ECO:0007669"/>
    <property type="project" value="TreeGrafter"/>
</dbReference>
<sequence>CLGSLPLLAYCVQLKLMVRDVRALHVTNTFTCVDLVNQLEWSADSLFLSCSMHRRVWSLEEPEWHCKIKEGSAGLIHSCWSPDGRHILNTAEFHLRITVWSLCSKSVSYIRYPKNCAKGMDFTQDGQYMALAERRNCKDFVSVFACQDWQLLKHFATDTEDLAGLIWSPNGCVLCIWEASTEYKVLVYSADGRVLFAYSAYCWALGVKAVAWSPSSQFLAVGSYDEKVRVFCDITWQKIDELSHPKKVSYAPDLAGIYDLVFSDEVVKIPFDVSVEEPDPDRANPRLGVGLIAFSSDGHYMATRNDNMRWAVWVWAVGLFRLISLLHHKRPVETLAWHPSQPRLAIACDGPSVFLWSPGGCVSVVVPSEGAFHMLGVKWQPDGKSFLVTNKTEFCLCYLEMEDTVQGF</sequence>
<evidence type="ECO:0000313" key="2">
    <source>
        <dbReference type="Proteomes" id="UP000694388"/>
    </source>
</evidence>
<keyword evidence="2" id="KW-1185">Reference proteome</keyword>
<name>A0A8C4Q297_EPTBU</name>
<dbReference type="Pfam" id="PF00400">
    <property type="entry name" value="WD40"/>
    <property type="match status" value="2"/>
</dbReference>
<dbReference type="PANTHER" id="PTHR16220:SF0">
    <property type="entry name" value="WD REPEAT-CONTAINING PROTEIN WRAP73"/>
    <property type="match status" value="1"/>
</dbReference>
<reference evidence="1" key="1">
    <citation type="submission" date="2025-08" db="UniProtKB">
        <authorList>
            <consortium name="Ensembl"/>
        </authorList>
    </citation>
    <scope>IDENTIFICATION</scope>
</reference>
<dbReference type="AlphaFoldDB" id="A0A8C4Q297"/>
<dbReference type="GO" id="GO:0010842">
    <property type="term" value="P:retina layer formation"/>
    <property type="evidence" value="ECO:0007669"/>
    <property type="project" value="Ensembl"/>
</dbReference>
<dbReference type="Proteomes" id="UP000694388">
    <property type="component" value="Unplaced"/>
</dbReference>
<dbReference type="InterPro" id="IPR052778">
    <property type="entry name" value="Centrosome-WD_assoc"/>
</dbReference>
<evidence type="ECO:0000313" key="1">
    <source>
        <dbReference type="Ensembl" id="ENSEBUP00000008929.1"/>
    </source>
</evidence>
<dbReference type="PANTHER" id="PTHR16220">
    <property type="entry name" value="WD REPEAT PROTEIN 8-RELATED"/>
    <property type="match status" value="1"/>
</dbReference>